<comment type="caution">
    <text evidence="1">The sequence shown here is derived from an EMBL/GenBank/DDBJ whole genome shotgun (WGS) entry which is preliminary data.</text>
</comment>
<accession>A0ACA9R427</accession>
<gene>
    <name evidence="1" type="ORF">DHETER_LOCUS16135</name>
</gene>
<keyword evidence="2" id="KW-1185">Reference proteome</keyword>
<sequence>MSSFVPPFCQIPHDIDLATRICNGLRPDIVDGTPEVYISLMERCWHQDPSKRPKATELNEIITAWMAAISDDP</sequence>
<name>A0ACA9R427_9GLOM</name>
<reference evidence="1" key="1">
    <citation type="submission" date="2021-06" db="EMBL/GenBank/DDBJ databases">
        <authorList>
            <person name="Kallberg Y."/>
            <person name="Tangrot J."/>
            <person name="Rosling A."/>
        </authorList>
    </citation>
    <scope>NUCLEOTIDE SEQUENCE</scope>
    <source>
        <strain evidence="1">IL203A</strain>
    </source>
</reference>
<proteinExistence type="predicted"/>
<feature type="non-terminal residue" evidence="1">
    <location>
        <position position="73"/>
    </location>
</feature>
<protein>
    <submittedName>
        <fullName evidence="1">1925_t:CDS:1</fullName>
    </submittedName>
</protein>
<evidence type="ECO:0000313" key="1">
    <source>
        <dbReference type="EMBL" id="CAG8776204.1"/>
    </source>
</evidence>
<organism evidence="1 2">
    <name type="scientific">Dentiscutata heterogama</name>
    <dbReference type="NCBI Taxonomy" id="1316150"/>
    <lineage>
        <taxon>Eukaryota</taxon>
        <taxon>Fungi</taxon>
        <taxon>Fungi incertae sedis</taxon>
        <taxon>Mucoromycota</taxon>
        <taxon>Glomeromycotina</taxon>
        <taxon>Glomeromycetes</taxon>
        <taxon>Diversisporales</taxon>
        <taxon>Gigasporaceae</taxon>
        <taxon>Dentiscutata</taxon>
    </lineage>
</organism>
<dbReference type="Proteomes" id="UP000789702">
    <property type="component" value="Unassembled WGS sequence"/>
</dbReference>
<evidence type="ECO:0000313" key="2">
    <source>
        <dbReference type="Proteomes" id="UP000789702"/>
    </source>
</evidence>
<dbReference type="EMBL" id="CAJVPU010059956">
    <property type="protein sequence ID" value="CAG8776204.1"/>
    <property type="molecule type" value="Genomic_DNA"/>
</dbReference>